<feature type="signal peptide" evidence="3">
    <location>
        <begin position="1"/>
        <end position="24"/>
    </location>
</feature>
<dbReference type="RefSeq" id="WP_284154753.1">
    <property type="nucleotide sequence ID" value="NZ_CP046620.1"/>
</dbReference>
<protein>
    <submittedName>
        <fullName evidence="4">Uncharacterized protein</fullName>
    </submittedName>
</protein>
<gene>
    <name evidence="4" type="ORF">GO499_14130</name>
</gene>
<feature type="region of interest" description="Disordered" evidence="2">
    <location>
        <begin position="35"/>
        <end position="134"/>
    </location>
</feature>
<proteinExistence type="predicted"/>
<keyword evidence="1" id="KW-0175">Coiled coil</keyword>
<evidence type="ECO:0000313" key="5">
    <source>
        <dbReference type="Proteomes" id="UP000464495"/>
    </source>
</evidence>
<accession>A0A6P1T404</accession>
<keyword evidence="5" id="KW-1185">Reference proteome</keyword>
<dbReference type="KEGG" id="amaq:GO499_14130"/>
<evidence type="ECO:0000313" key="4">
    <source>
        <dbReference type="EMBL" id="QHQ36226.1"/>
    </source>
</evidence>
<evidence type="ECO:0000256" key="2">
    <source>
        <dbReference type="SAM" id="MobiDB-lite"/>
    </source>
</evidence>
<sequence>MRFPARIIRISTLCIALGMSTALVAVFAMPEAAIAKGNDGGNGNGNGGNKGGNGKGKDKSASARGNGNAKGKSGTINWPFGGNRSATRSNNGNSGGKTKTVIRGQGNGPSRLAVATSDRPVTRPRPSRTVDPVVDDSVLDDPIFDPELVAAHPSELGALNAAHASPNGLANAAPNSRVGRIAAYRDAALEGIEINDDLAAAREILDGMDIPDRTADDIGEDLATARAERRTLRENLDQLREDLEAAGGSDPDIEVEITSTAESLRDANGEIRDLRDELDTASTYEGLVDEVDELEDIAGDQRELERSLLEAASNKPVTDSVEVAVRELLGLD</sequence>
<feature type="compositionally biased region" description="Gly residues" evidence="2">
    <location>
        <begin position="38"/>
        <end position="54"/>
    </location>
</feature>
<feature type="chain" id="PRO_5026743800" evidence="3">
    <location>
        <begin position="25"/>
        <end position="332"/>
    </location>
</feature>
<evidence type="ECO:0000256" key="3">
    <source>
        <dbReference type="SAM" id="SignalP"/>
    </source>
</evidence>
<feature type="coiled-coil region" evidence="1">
    <location>
        <begin position="215"/>
        <end position="284"/>
    </location>
</feature>
<dbReference type="Proteomes" id="UP000464495">
    <property type="component" value="Chromosome"/>
</dbReference>
<organism evidence="4 5">
    <name type="scientific">Algicella marina</name>
    <dbReference type="NCBI Taxonomy" id="2683284"/>
    <lineage>
        <taxon>Bacteria</taxon>
        <taxon>Pseudomonadati</taxon>
        <taxon>Pseudomonadota</taxon>
        <taxon>Alphaproteobacteria</taxon>
        <taxon>Rhodobacterales</taxon>
        <taxon>Paracoccaceae</taxon>
        <taxon>Algicella</taxon>
    </lineage>
</organism>
<reference evidence="4 5" key="1">
    <citation type="submission" date="2019-12" db="EMBL/GenBank/DDBJ databases">
        <title>Complete genome sequence of Algicella marina strain 9Alg 56(T) isolated from the red alga Tichocarpus crinitus.</title>
        <authorList>
            <person name="Kim S.-G."/>
            <person name="Nedashkovskaya O.I."/>
        </authorList>
    </citation>
    <scope>NUCLEOTIDE SEQUENCE [LARGE SCALE GENOMIC DNA]</scope>
    <source>
        <strain evidence="4 5">9Alg 56</strain>
    </source>
</reference>
<dbReference type="EMBL" id="CP046620">
    <property type="protein sequence ID" value="QHQ36226.1"/>
    <property type="molecule type" value="Genomic_DNA"/>
</dbReference>
<keyword evidence="3" id="KW-0732">Signal</keyword>
<evidence type="ECO:0000256" key="1">
    <source>
        <dbReference type="SAM" id="Coils"/>
    </source>
</evidence>
<name>A0A6P1T404_9RHOB</name>
<dbReference type="AlphaFoldDB" id="A0A6P1T404"/>